<accession>A0A0R2L2Q1</accession>
<dbReference type="EMBL" id="JQBX01000010">
    <property type="protein sequence ID" value="KRN93788.1"/>
    <property type="molecule type" value="Genomic_DNA"/>
</dbReference>
<keyword evidence="2" id="KW-1185">Reference proteome</keyword>
<comment type="caution">
    <text evidence="1">The sequence shown here is derived from an EMBL/GenBank/DDBJ whole genome shotgun (WGS) entry which is preliminary data.</text>
</comment>
<name>A0A0R2L2Q1_9LACO</name>
<evidence type="ECO:0000313" key="2">
    <source>
        <dbReference type="Proteomes" id="UP000051859"/>
    </source>
</evidence>
<gene>
    <name evidence="1" type="ORF">IV81_GL000189</name>
</gene>
<dbReference type="AlphaFoldDB" id="A0A0R2L2Q1"/>
<organism evidence="1 2">
    <name type="scientific">Pediococcus stilesii</name>
    <dbReference type="NCBI Taxonomy" id="331679"/>
    <lineage>
        <taxon>Bacteria</taxon>
        <taxon>Bacillati</taxon>
        <taxon>Bacillota</taxon>
        <taxon>Bacilli</taxon>
        <taxon>Lactobacillales</taxon>
        <taxon>Lactobacillaceae</taxon>
        <taxon>Pediococcus</taxon>
    </lineage>
</organism>
<protein>
    <submittedName>
        <fullName evidence="1">Uncharacterized protein</fullName>
    </submittedName>
</protein>
<evidence type="ECO:0000313" key="1">
    <source>
        <dbReference type="EMBL" id="KRN93788.1"/>
    </source>
</evidence>
<dbReference type="STRING" id="331679.IV81_GL000189"/>
<dbReference type="RefSeq" id="WP_057802845.1">
    <property type="nucleotide sequence ID" value="NZ_JQBX01000010.1"/>
</dbReference>
<sequence length="158" mass="18137">MINTMNRLDELKKIATTLIKLDAVSRSKRRLSKMIVSGIDDIFVVEQADDVDIDEYLRTRALDYWFYPTMDVEKLVPQLASQIDEKWEIQNGDDRLVETCLETVMAYHPVNLKTNLGDFLKSDPSTADLATVDGFDIDQINQILVERDIRAVPTNRSE</sequence>
<reference evidence="1 2" key="1">
    <citation type="journal article" date="2015" name="Genome Announc.">
        <title>Expanding the biotechnology potential of lactobacilli through comparative genomics of 213 strains and associated genera.</title>
        <authorList>
            <person name="Sun Z."/>
            <person name="Harris H.M."/>
            <person name="McCann A."/>
            <person name="Guo C."/>
            <person name="Argimon S."/>
            <person name="Zhang W."/>
            <person name="Yang X."/>
            <person name="Jeffery I.B."/>
            <person name="Cooney J.C."/>
            <person name="Kagawa T.F."/>
            <person name="Liu W."/>
            <person name="Song Y."/>
            <person name="Salvetti E."/>
            <person name="Wrobel A."/>
            <person name="Rasinkangas P."/>
            <person name="Parkhill J."/>
            <person name="Rea M.C."/>
            <person name="O'Sullivan O."/>
            <person name="Ritari J."/>
            <person name="Douillard F.P."/>
            <person name="Paul Ross R."/>
            <person name="Yang R."/>
            <person name="Briner A.E."/>
            <person name="Felis G.E."/>
            <person name="de Vos W.M."/>
            <person name="Barrangou R."/>
            <person name="Klaenhammer T.R."/>
            <person name="Caufield P.W."/>
            <person name="Cui Y."/>
            <person name="Zhang H."/>
            <person name="O'Toole P.W."/>
        </authorList>
    </citation>
    <scope>NUCLEOTIDE SEQUENCE [LARGE SCALE GENOMIC DNA]</scope>
    <source>
        <strain evidence="1 2">DSM 18001</strain>
    </source>
</reference>
<proteinExistence type="predicted"/>
<dbReference type="Proteomes" id="UP000051859">
    <property type="component" value="Unassembled WGS sequence"/>
</dbReference>
<dbReference type="PATRIC" id="fig|331679.3.peg.192"/>